<evidence type="ECO:0000256" key="3">
    <source>
        <dbReference type="ARBA" id="ARBA00022729"/>
    </source>
</evidence>
<name>A0A238C1D2_9BILA</name>
<feature type="compositionally biased region" description="Basic and acidic residues" evidence="9">
    <location>
        <begin position="96"/>
        <end position="111"/>
    </location>
</feature>
<evidence type="ECO:0000256" key="5">
    <source>
        <dbReference type="ARBA" id="ARBA00022837"/>
    </source>
</evidence>
<keyword evidence="5 8" id="KW-0106">Calcium</keyword>
<keyword evidence="4" id="KW-0677">Repeat</keyword>
<dbReference type="Proteomes" id="UP000242913">
    <property type="component" value="Unassembled WGS sequence"/>
</dbReference>
<evidence type="ECO:0000313" key="12">
    <source>
        <dbReference type="EMBL" id="OZC10810.1"/>
    </source>
</evidence>
<dbReference type="PROSITE" id="PS50268">
    <property type="entry name" value="CADHERIN_2"/>
    <property type="match status" value="2"/>
</dbReference>
<keyword evidence="7 10" id="KW-0472">Membrane</keyword>
<dbReference type="PANTHER" id="PTHR24027">
    <property type="entry name" value="CADHERIN-23"/>
    <property type="match status" value="1"/>
</dbReference>
<dbReference type="GO" id="GO:0044331">
    <property type="term" value="P:cell-cell adhesion mediated by cadherin"/>
    <property type="evidence" value="ECO:0007669"/>
    <property type="project" value="TreeGrafter"/>
</dbReference>
<feature type="domain" description="Cadherin" evidence="11">
    <location>
        <begin position="489"/>
        <end position="521"/>
    </location>
</feature>
<dbReference type="CDD" id="cd11304">
    <property type="entry name" value="Cadherin_repeat"/>
    <property type="match status" value="1"/>
</dbReference>
<keyword evidence="3" id="KW-0732">Signal</keyword>
<dbReference type="GO" id="GO:0005509">
    <property type="term" value="F:calcium ion binding"/>
    <property type="evidence" value="ECO:0007669"/>
    <property type="project" value="UniProtKB-UniRule"/>
</dbReference>
<dbReference type="PANTHER" id="PTHR24027:SF422">
    <property type="entry name" value="CADHERIN DOMAIN-CONTAINING PROTEIN"/>
    <property type="match status" value="1"/>
</dbReference>
<evidence type="ECO:0000313" key="13">
    <source>
        <dbReference type="Proteomes" id="UP000242913"/>
    </source>
</evidence>
<feature type="region of interest" description="Disordered" evidence="9">
    <location>
        <begin position="1"/>
        <end position="61"/>
    </location>
</feature>
<feature type="compositionally biased region" description="Acidic residues" evidence="9">
    <location>
        <begin position="38"/>
        <end position="47"/>
    </location>
</feature>
<dbReference type="GO" id="GO:0007043">
    <property type="term" value="P:cell-cell junction assembly"/>
    <property type="evidence" value="ECO:0007669"/>
    <property type="project" value="TreeGrafter"/>
</dbReference>
<protein>
    <recommendedName>
        <fullName evidence="11">Cadherin domain-containing protein</fullName>
    </recommendedName>
</protein>
<dbReference type="GO" id="GO:0045296">
    <property type="term" value="F:cadherin binding"/>
    <property type="evidence" value="ECO:0007669"/>
    <property type="project" value="TreeGrafter"/>
</dbReference>
<keyword evidence="13" id="KW-1185">Reference proteome</keyword>
<feature type="domain" description="Cadherin" evidence="11">
    <location>
        <begin position="538"/>
        <end position="636"/>
    </location>
</feature>
<accession>A0A238C1D2</accession>
<evidence type="ECO:0000256" key="7">
    <source>
        <dbReference type="ARBA" id="ARBA00023136"/>
    </source>
</evidence>
<dbReference type="GO" id="GO:0008013">
    <property type="term" value="F:beta-catenin binding"/>
    <property type="evidence" value="ECO:0007669"/>
    <property type="project" value="TreeGrafter"/>
</dbReference>
<dbReference type="SUPFAM" id="SSF49313">
    <property type="entry name" value="Cadherin-like"/>
    <property type="match status" value="1"/>
</dbReference>
<feature type="region of interest" description="Disordered" evidence="9">
    <location>
        <begin position="92"/>
        <end position="111"/>
    </location>
</feature>
<comment type="subcellular location">
    <subcellularLocation>
        <location evidence="1">Membrane</location>
        <topology evidence="1">Single-pass membrane protein</topology>
    </subcellularLocation>
</comment>
<dbReference type="PROSITE" id="PS00232">
    <property type="entry name" value="CADHERIN_1"/>
    <property type="match status" value="1"/>
</dbReference>
<evidence type="ECO:0000256" key="1">
    <source>
        <dbReference type="ARBA" id="ARBA00004167"/>
    </source>
</evidence>
<dbReference type="GO" id="GO:0016477">
    <property type="term" value="P:cell migration"/>
    <property type="evidence" value="ECO:0007669"/>
    <property type="project" value="TreeGrafter"/>
</dbReference>
<feature type="transmembrane region" description="Helical" evidence="10">
    <location>
        <begin position="869"/>
        <end position="894"/>
    </location>
</feature>
<dbReference type="OrthoDB" id="6252479at2759"/>
<dbReference type="InterPro" id="IPR039808">
    <property type="entry name" value="Cadherin"/>
</dbReference>
<evidence type="ECO:0000256" key="8">
    <source>
        <dbReference type="PROSITE-ProRule" id="PRU00043"/>
    </source>
</evidence>
<evidence type="ECO:0000259" key="11">
    <source>
        <dbReference type="PROSITE" id="PS50268"/>
    </source>
</evidence>
<proteinExistence type="predicted"/>
<evidence type="ECO:0000256" key="9">
    <source>
        <dbReference type="SAM" id="MobiDB-lite"/>
    </source>
</evidence>
<evidence type="ECO:0000256" key="2">
    <source>
        <dbReference type="ARBA" id="ARBA00022692"/>
    </source>
</evidence>
<dbReference type="Gene3D" id="2.60.40.60">
    <property type="entry name" value="Cadherins"/>
    <property type="match status" value="1"/>
</dbReference>
<evidence type="ECO:0000256" key="6">
    <source>
        <dbReference type="ARBA" id="ARBA00022989"/>
    </source>
</evidence>
<keyword evidence="6 10" id="KW-1133">Transmembrane helix</keyword>
<gene>
    <name evidence="12" type="ORF">X798_02233</name>
</gene>
<feature type="compositionally biased region" description="Basic and acidic residues" evidence="9">
    <location>
        <begin position="1"/>
        <end position="11"/>
    </location>
</feature>
<dbReference type="EMBL" id="KZ269984">
    <property type="protein sequence ID" value="OZC10810.1"/>
    <property type="molecule type" value="Genomic_DNA"/>
</dbReference>
<dbReference type="GO" id="GO:0016342">
    <property type="term" value="C:catenin complex"/>
    <property type="evidence" value="ECO:0007669"/>
    <property type="project" value="TreeGrafter"/>
</dbReference>
<evidence type="ECO:0000256" key="10">
    <source>
        <dbReference type="SAM" id="Phobius"/>
    </source>
</evidence>
<dbReference type="GO" id="GO:0000902">
    <property type="term" value="P:cell morphogenesis"/>
    <property type="evidence" value="ECO:0007669"/>
    <property type="project" value="TreeGrafter"/>
</dbReference>
<organism evidence="12 13">
    <name type="scientific">Onchocerca flexuosa</name>
    <dbReference type="NCBI Taxonomy" id="387005"/>
    <lineage>
        <taxon>Eukaryota</taxon>
        <taxon>Metazoa</taxon>
        <taxon>Ecdysozoa</taxon>
        <taxon>Nematoda</taxon>
        <taxon>Chromadorea</taxon>
        <taxon>Rhabditida</taxon>
        <taxon>Spirurina</taxon>
        <taxon>Spiruromorpha</taxon>
        <taxon>Filarioidea</taxon>
        <taxon>Onchocercidae</taxon>
        <taxon>Onchocerca</taxon>
    </lineage>
</organism>
<dbReference type="InterPro" id="IPR002126">
    <property type="entry name" value="Cadherin-like_dom"/>
</dbReference>
<sequence length="937" mass="105358">MNTVEKLDKILRRLSSNSRRSTARRANRHPEVSSSGSDEGDLVEEQIDITKNDRKGSGNRRAHLKPLMSTIQSTDTTTATITRQSSEQLETAYDLQEQHQQQDDEQKPEEDEHLKIAETPDGRMLSDNNCETFKPLLLPSRLPDTRMLVDNLMTQASVDTAAHDKSCESEDADYVSDYSTCGVQQNATRKSVYELDMSMDESLPESCGRESGYLSGIDVRYSISAAASPALSPLGVAFFRAQPLFQRTLETITQQSFDSEELQKNEKSNLKAIAVPRRVGTVRDMKLQNEEAKISDYESTEKLLRDSIAETKYITTVFEFSSGGIVGLIDDVLNEFSLWFHEDIGLLGIACEIQWSVPEKHRHFASEKRMKEALHHSLRQNNRRVLNMKSKTGNYHLPLTMTSAVTEENCARDCQLNCFQGVYRRFYTSLLPYQHTDASVWHRPYWNLHDSSRPNPPKPNVEQFIFGRDGAKLDVGSLVAVNVIALKILKVKAENAVEMDKKATRLLRIEVNDVNDNLPIFSEIHSSVPLVFLIQLGNTVVGQLKALDVDDAPYNSTYYYMLPSCSNRDGIFTVDKQTGIVSVTNPNDLKYDEYHLCALASAFNMSKAPDIAFDGNNASMIAFTVRTETNNVVEQMNKMKHLFENHTVSVFGIDSETTIPVTRLKSHQPTITYQLGSMRFTPAENEEIPKESAQYFTIDPGSGDIRIDPMLGDYTEGVFTFNIVATQQRTTESIQIAHIVKQVHNVKFPSLLKFIFDQNVHLLGLNLEDFNQHLHNALKIEPALSDISVIFGTPHVYESAGRNRSSICFHTLRNGVILRQESAVSALSATLNGGGTLSRLYQVFKVANIEPCTEVTRTLSSDLMMSRSALFWTGFSLVGILILLSFCIYACFIIRYKNYLNMKKASLVDETSSSTVSIKQPPSVSFYSINNLPTLDY</sequence>
<evidence type="ECO:0000256" key="4">
    <source>
        <dbReference type="ARBA" id="ARBA00022737"/>
    </source>
</evidence>
<keyword evidence="2 10" id="KW-0812">Transmembrane</keyword>
<dbReference type="GO" id="GO:0005912">
    <property type="term" value="C:adherens junction"/>
    <property type="evidence" value="ECO:0007669"/>
    <property type="project" value="TreeGrafter"/>
</dbReference>
<dbReference type="GO" id="GO:0016339">
    <property type="term" value="P:calcium-dependent cell-cell adhesion via plasma membrane cell adhesion molecules"/>
    <property type="evidence" value="ECO:0007669"/>
    <property type="project" value="TreeGrafter"/>
</dbReference>
<dbReference type="InterPro" id="IPR015919">
    <property type="entry name" value="Cadherin-like_sf"/>
</dbReference>
<dbReference type="AlphaFoldDB" id="A0A238C1D2"/>
<dbReference type="GO" id="GO:0034332">
    <property type="term" value="P:adherens junction organization"/>
    <property type="evidence" value="ECO:0007669"/>
    <property type="project" value="TreeGrafter"/>
</dbReference>
<reference evidence="12 13" key="1">
    <citation type="submission" date="2015-12" db="EMBL/GenBank/DDBJ databases">
        <title>Draft genome of the nematode, Onchocerca flexuosa.</title>
        <authorList>
            <person name="Mitreva M."/>
        </authorList>
    </citation>
    <scope>NUCLEOTIDE SEQUENCE [LARGE SCALE GENOMIC DNA]</scope>
    <source>
        <strain evidence="12">Red Deer</strain>
    </source>
</reference>
<dbReference type="GO" id="GO:0007156">
    <property type="term" value="P:homophilic cell adhesion via plasma membrane adhesion molecules"/>
    <property type="evidence" value="ECO:0007669"/>
    <property type="project" value="InterPro"/>
</dbReference>
<dbReference type="InterPro" id="IPR020894">
    <property type="entry name" value="Cadherin_CS"/>
</dbReference>